<name>A0A183EAA7_9BILA</name>
<dbReference type="WBParaSite" id="GPUH_0001792301-mRNA-1">
    <property type="protein sequence ID" value="GPUH_0001792301-mRNA-1"/>
    <property type="gene ID" value="GPUH_0001792301"/>
</dbReference>
<dbReference type="AlphaFoldDB" id="A0A183EAA7"/>
<proteinExistence type="predicted"/>
<accession>A0A183EAA7</accession>
<protein>
    <submittedName>
        <fullName evidence="1">Sushi domain-containing protein</fullName>
    </submittedName>
</protein>
<organism evidence="1">
    <name type="scientific">Gongylonema pulchrum</name>
    <dbReference type="NCBI Taxonomy" id="637853"/>
    <lineage>
        <taxon>Eukaryota</taxon>
        <taxon>Metazoa</taxon>
        <taxon>Ecdysozoa</taxon>
        <taxon>Nematoda</taxon>
        <taxon>Chromadorea</taxon>
        <taxon>Rhabditida</taxon>
        <taxon>Spirurina</taxon>
        <taxon>Spiruromorpha</taxon>
        <taxon>Spiruroidea</taxon>
        <taxon>Gongylonematidae</taxon>
        <taxon>Gongylonema</taxon>
    </lineage>
</organism>
<reference evidence="1" key="1">
    <citation type="submission" date="2016-06" db="UniProtKB">
        <authorList>
            <consortium name="WormBaseParasite"/>
        </authorList>
    </citation>
    <scope>IDENTIFICATION</scope>
</reference>
<evidence type="ECO:0000313" key="1">
    <source>
        <dbReference type="WBParaSite" id="GPUH_0001792301-mRNA-1"/>
    </source>
</evidence>
<sequence>LDATHTNSSLKICVKKCPEENVLPADVEKFHESTGNAFCMTNRRGTANRQFCPRGPIYKSTERLMMCIPDVLLSKSVGAHEIGTLLNSTYMLLQYFIADLVTIRYDILPFCLFSLGTFILQNRSSPRQKRPERKNQ</sequence>